<feature type="domain" description="GGDEF" evidence="3">
    <location>
        <begin position="346"/>
        <end position="475"/>
    </location>
</feature>
<dbReference type="InterPro" id="IPR000160">
    <property type="entry name" value="GGDEF_dom"/>
</dbReference>
<dbReference type="InterPro" id="IPR035919">
    <property type="entry name" value="EAL_sf"/>
</dbReference>
<evidence type="ECO:0000259" key="2">
    <source>
        <dbReference type="PROSITE" id="PS50883"/>
    </source>
</evidence>
<dbReference type="SMART" id="SM00052">
    <property type="entry name" value="EAL"/>
    <property type="match status" value="1"/>
</dbReference>
<name>A0A644Y1Y7_9ZZZZ</name>
<dbReference type="SUPFAM" id="SSF55073">
    <property type="entry name" value="Nucleotide cyclase"/>
    <property type="match status" value="1"/>
</dbReference>
<keyword evidence="1" id="KW-0472">Membrane</keyword>
<dbReference type="AlphaFoldDB" id="A0A644Y1Y7"/>
<dbReference type="SMART" id="SM00267">
    <property type="entry name" value="GGDEF"/>
    <property type="match status" value="1"/>
</dbReference>
<dbReference type="Gene3D" id="3.20.20.450">
    <property type="entry name" value="EAL domain"/>
    <property type="match status" value="1"/>
</dbReference>
<dbReference type="PROSITE" id="PS50883">
    <property type="entry name" value="EAL"/>
    <property type="match status" value="1"/>
</dbReference>
<dbReference type="PROSITE" id="PS50887">
    <property type="entry name" value="GGDEF"/>
    <property type="match status" value="1"/>
</dbReference>
<keyword evidence="1" id="KW-1133">Transmembrane helix</keyword>
<dbReference type="GO" id="GO:0071111">
    <property type="term" value="F:cyclic-guanylate-specific phosphodiesterase activity"/>
    <property type="evidence" value="ECO:0007669"/>
    <property type="project" value="InterPro"/>
</dbReference>
<organism evidence="4">
    <name type="scientific">bioreactor metagenome</name>
    <dbReference type="NCBI Taxonomy" id="1076179"/>
    <lineage>
        <taxon>unclassified sequences</taxon>
        <taxon>metagenomes</taxon>
        <taxon>ecological metagenomes</taxon>
    </lineage>
</organism>
<feature type="domain" description="EAL" evidence="2">
    <location>
        <begin position="484"/>
        <end position="741"/>
    </location>
</feature>
<dbReference type="Gene3D" id="3.30.70.270">
    <property type="match status" value="1"/>
</dbReference>
<gene>
    <name evidence="4" type="ORF">SDC9_68478</name>
</gene>
<dbReference type="Pfam" id="PF00990">
    <property type="entry name" value="GGDEF"/>
    <property type="match status" value="1"/>
</dbReference>
<keyword evidence="1" id="KW-0812">Transmembrane</keyword>
<dbReference type="PANTHER" id="PTHR33121:SF79">
    <property type="entry name" value="CYCLIC DI-GMP PHOSPHODIESTERASE PDED-RELATED"/>
    <property type="match status" value="1"/>
</dbReference>
<dbReference type="InterPro" id="IPR043128">
    <property type="entry name" value="Rev_trsase/Diguanyl_cyclase"/>
</dbReference>
<evidence type="ECO:0008006" key="5">
    <source>
        <dbReference type="Google" id="ProtNLM"/>
    </source>
</evidence>
<reference evidence="4" key="1">
    <citation type="submission" date="2019-08" db="EMBL/GenBank/DDBJ databases">
        <authorList>
            <person name="Kucharzyk K."/>
            <person name="Murdoch R.W."/>
            <person name="Higgins S."/>
            <person name="Loffler F."/>
        </authorList>
    </citation>
    <scope>NUCLEOTIDE SEQUENCE</scope>
</reference>
<evidence type="ECO:0000259" key="3">
    <source>
        <dbReference type="PROSITE" id="PS50887"/>
    </source>
</evidence>
<comment type="caution">
    <text evidence="4">The sequence shown here is derived from an EMBL/GenBank/DDBJ whole genome shotgun (WGS) entry which is preliminary data.</text>
</comment>
<protein>
    <recommendedName>
        <fullName evidence="5">EAL domain-containing protein</fullName>
    </recommendedName>
</protein>
<dbReference type="InterPro" id="IPR050706">
    <property type="entry name" value="Cyclic-di-GMP_PDE-like"/>
</dbReference>
<evidence type="ECO:0000256" key="1">
    <source>
        <dbReference type="SAM" id="Phobius"/>
    </source>
</evidence>
<accession>A0A644Y1Y7</accession>
<dbReference type="EMBL" id="VSSQ01003719">
    <property type="protein sequence ID" value="MPM22028.1"/>
    <property type="molecule type" value="Genomic_DNA"/>
</dbReference>
<proteinExistence type="predicted"/>
<sequence>MAAPKINARASSWRSFVVPSLLILILFLSVGYYVITTIRNFYNHERAEEASVLAKSYTSVLSTVIDAEQQIEDQLNSTLRVAGVTVSKYVQPFSQELLATMASNLDVDVIYLYDENLIVTHSSNGEYLDWTAPEGHPIEAFYHSGADSLVEEIREDTVSGIPHKYGYHRFADGRMVQVGIFASNIKKLYSQFEPQYIVDKLSHDSKHTLLALLDDKGSVIAASDPSLVGNAIQPENIGLPISETQYKLIDWENQEFLAFHLPIVIKEKHAGSLVLFYDLSNVNILMLRISLIVSISLLLFFLYFLFSFLNIYRKNQRILNLAYHDELTGLHNLRYYHQYLSELKSKKVACIVLNPTNFRMLNMLFGYEHGDMVLIGIGNILTKLSEQYKPCQPFRLSDDRFLIVLSDYQDGEELDSLCSSLMSIKEETGLFGSIEICLGLARSETETHDSTRMLREALIALNATSVTNKIQFYNEHLEEILVERDAIESELNQAISSPTNGLSLVFQPIIESKRGKIRSFEALARLTSQKLGMISPLTFIQIAEQRQLIIPLGKKILSLACDFIAVLQNSGYDSISVAVNISAIQLMHESFVPDLVSLLQEKGVQNQSLELELTESVFTQDMELLSNQLRTIRSLGIRISIDDFGTGYSSLSRLGTLPIDTLKLDKQFVDKLQSNEEQAKGLASDIISMAHHIGKVVVAEGVEEQEQRTMLTNMECDLLQGYLFSKPIPAQKALELLESKGELDAYPS</sequence>
<dbReference type="SUPFAM" id="SSF141868">
    <property type="entry name" value="EAL domain-like"/>
    <property type="match status" value="1"/>
</dbReference>
<dbReference type="PANTHER" id="PTHR33121">
    <property type="entry name" value="CYCLIC DI-GMP PHOSPHODIESTERASE PDEF"/>
    <property type="match status" value="1"/>
</dbReference>
<evidence type="ECO:0000313" key="4">
    <source>
        <dbReference type="EMBL" id="MPM22028.1"/>
    </source>
</evidence>
<dbReference type="InterPro" id="IPR001633">
    <property type="entry name" value="EAL_dom"/>
</dbReference>
<dbReference type="CDD" id="cd01948">
    <property type="entry name" value="EAL"/>
    <property type="match status" value="1"/>
</dbReference>
<feature type="transmembrane region" description="Helical" evidence="1">
    <location>
        <begin position="12"/>
        <end position="35"/>
    </location>
</feature>
<dbReference type="Pfam" id="PF00563">
    <property type="entry name" value="EAL"/>
    <property type="match status" value="1"/>
</dbReference>
<dbReference type="InterPro" id="IPR029787">
    <property type="entry name" value="Nucleotide_cyclase"/>
</dbReference>
<feature type="transmembrane region" description="Helical" evidence="1">
    <location>
        <begin position="285"/>
        <end position="309"/>
    </location>
</feature>